<evidence type="ECO:0000313" key="4">
    <source>
        <dbReference type="Proteomes" id="UP000309033"/>
    </source>
</evidence>
<proteinExistence type="predicted"/>
<feature type="compositionally biased region" description="Low complexity" evidence="1">
    <location>
        <begin position="76"/>
        <end position="100"/>
    </location>
</feature>
<dbReference type="AlphaFoldDB" id="A0A5R8Z2B6"/>
<reference evidence="3" key="1">
    <citation type="submission" date="2019-05" db="EMBL/GenBank/DDBJ databases">
        <title>Isolation, diversity and antifungal activity of Actinobacteria from wheat.</title>
        <authorList>
            <person name="Yu B."/>
        </authorList>
    </citation>
    <scope>NUCLEOTIDE SEQUENCE [LARGE SCALE GENOMIC DNA]</scope>
    <source>
        <strain evidence="3">NEAU-HEGS1-5</strain>
    </source>
</reference>
<comment type="caution">
    <text evidence="3">The sequence shown here is derived from an EMBL/GenBank/DDBJ whole genome shotgun (WGS) entry which is preliminary data.</text>
</comment>
<organism evidence="3 4">
    <name type="scientific">Microbispora triticiradicis</name>
    <dbReference type="NCBI Taxonomy" id="2200763"/>
    <lineage>
        <taxon>Bacteria</taxon>
        <taxon>Bacillati</taxon>
        <taxon>Actinomycetota</taxon>
        <taxon>Actinomycetes</taxon>
        <taxon>Streptosporangiales</taxon>
        <taxon>Streptosporangiaceae</taxon>
        <taxon>Microbispora</taxon>
    </lineage>
</organism>
<dbReference type="OrthoDB" id="4735656at2"/>
<sequence length="100" mass="10535">MNVLEEWTERVCRELGIDPTQVDRTLVLDLTRDVAHGVARPAAPLTAYLLGLAQGAGTAGPDAAGRLSRMAKDWAAETAETVSAETPSAETPTTETPSDT</sequence>
<dbReference type="Proteomes" id="UP000309033">
    <property type="component" value="Unassembled WGS sequence"/>
</dbReference>
<gene>
    <name evidence="3" type="ORF">FED44_16155</name>
</gene>
<evidence type="ECO:0000313" key="3">
    <source>
        <dbReference type="EMBL" id="TLP59800.1"/>
    </source>
</evidence>
<dbReference type="Pfam" id="PF20058">
    <property type="entry name" value="DUF6457"/>
    <property type="match status" value="1"/>
</dbReference>
<evidence type="ECO:0000256" key="1">
    <source>
        <dbReference type="SAM" id="MobiDB-lite"/>
    </source>
</evidence>
<dbReference type="EMBL" id="VANP01000005">
    <property type="protein sequence ID" value="TLP59800.1"/>
    <property type="molecule type" value="Genomic_DNA"/>
</dbReference>
<feature type="region of interest" description="Disordered" evidence="1">
    <location>
        <begin position="74"/>
        <end position="100"/>
    </location>
</feature>
<accession>A0A5R8Z2B6</accession>
<feature type="domain" description="DUF6457" evidence="2">
    <location>
        <begin position="2"/>
        <end position="78"/>
    </location>
</feature>
<keyword evidence="4" id="KW-1185">Reference proteome</keyword>
<protein>
    <recommendedName>
        <fullName evidence="2">DUF6457 domain-containing protein</fullName>
    </recommendedName>
</protein>
<name>A0A5R8Z2B6_9ACTN</name>
<dbReference type="InterPro" id="IPR045598">
    <property type="entry name" value="DUF6457"/>
</dbReference>
<evidence type="ECO:0000259" key="2">
    <source>
        <dbReference type="Pfam" id="PF20058"/>
    </source>
</evidence>